<name>A0A2R6NQP1_9APHY</name>
<protein>
    <submittedName>
        <fullName evidence="2">Uncharacterized protein</fullName>
    </submittedName>
</protein>
<feature type="region of interest" description="Disordered" evidence="1">
    <location>
        <begin position="14"/>
        <end position="93"/>
    </location>
</feature>
<dbReference type="AlphaFoldDB" id="A0A2R6NQP1"/>
<keyword evidence="3" id="KW-1185">Reference proteome</keyword>
<reference evidence="2 3" key="1">
    <citation type="submission" date="2018-02" db="EMBL/GenBank/DDBJ databases">
        <title>Genome sequence of the basidiomycete white-rot fungus Phlebia centrifuga.</title>
        <authorList>
            <person name="Granchi Z."/>
            <person name="Peng M."/>
            <person name="de Vries R.P."/>
            <person name="Hilden K."/>
            <person name="Makela M.R."/>
            <person name="Grigoriev I."/>
            <person name="Riley R."/>
        </authorList>
    </citation>
    <scope>NUCLEOTIDE SEQUENCE [LARGE SCALE GENOMIC DNA]</scope>
    <source>
        <strain evidence="2 3">FBCC195</strain>
    </source>
</reference>
<comment type="caution">
    <text evidence="2">The sequence shown here is derived from an EMBL/GenBank/DDBJ whole genome shotgun (WGS) entry which is preliminary data.</text>
</comment>
<evidence type="ECO:0000313" key="2">
    <source>
        <dbReference type="EMBL" id="PSR74874.1"/>
    </source>
</evidence>
<feature type="compositionally biased region" description="Low complexity" evidence="1">
    <location>
        <begin position="39"/>
        <end position="78"/>
    </location>
</feature>
<accession>A0A2R6NQP1</accession>
<evidence type="ECO:0000313" key="3">
    <source>
        <dbReference type="Proteomes" id="UP000186601"/>
    </source>
</evidence>
<sequence length="93" mass="10025">MPVECQLSVEIAKNAREAATTRPTERTNSGRTTVKVLASRPVSERVVVPSSVPNENVQRRLNPSPRLSLLPSPLVRESPSPPPPGNPANGMHL</sequence>
<gene>
    <name evidence="2" type="ORF">PHLCEN_2v9489</name>
</gene>
<dbReference type="Proteomes" id="UP000186601">
    <property type="component" value="Unassembled WGS sequence"/>
</dbReference>
<organism evidence="2 3">
    <name type="scientific">Hermanssonia centrifuga</name>
    <dbReference type="NCBI Taxonomy" id="98765"/>
    <lineage>
        <taxon>Eukaryota</taxon>
        <taxon>Fungi</taxon>
        <taxon>Dikarya</taxon>
        <taxon>Basidiomycota</taxon>
        <taxon>Agaricomycotina</taxon>
        <taxon>Agaricomycetes</taxon>
        <taxon>Polyporales</taxon>
        <taxon>Meruliaceae</taxon>
        <taxon>Hermanssonia</taxon>
    </lineage>
</organism>
<dbReference type="EMBL" id="MLYV02000949">
    <property type="protein sequence ID" value="PSR74874.1"/>
    <property type="molecule type" value="Genomic_DNA"/>
</dbReference>
<evidence type="ECO:0000256" key="1">
    <source>
        <dbReference type="SAM" id="MobiDB-lite"/>
    </source>
</evidence>
<proteinExistence type="predicted"/>